<comment type="caution">
    <text evidence="2">The sequence shown here is derived from an EMBL/GenBank/DDBJ whole genome shotgun (WGS) entry which is preliminary data.</text>
</comment>
<dbReference type="InterPro" id="IPR001509">
    <property type="entry name" value="Epimerase_deHydtase"/>
</dbReference>
<dbReference type="InterPro" id="IPR051783">
    <property type="entry name" value="NAD(P)-dependent_oxidoreduct"/>
</dbReference>
<protein>
    <submittedName>
        <fullName evidence="2">Hopanoid-associated sugar epimerase</fullName>
    </submittedName>
</protein>
<dbReference type="InterPro" id="IPR017829">
    <property type="entry name" value="Hopanoid-assoc_sugar_epimerase"/>
</dbReference>
<dbReference type="RefSeq" id="WP_377314278.1">
    <property type="nucleotide sequence ID" value="NZ_JBHUIY010000003.1"/>
</dbReference>
<dbReference type="PANTHER" id="PTHR48079">
    <property type="entry name" value="PROTEIN YEEZ"/>
    <property type="match status" value="1"/>
</dbReference>
<dbReference type="SMART" id="SM00822">
    <property type="entry name" value="PKS_KR"/>
    <property type="match status" value="1"/>
</dbReference>
<dbReference type="EMBL" id="JBHUIY010000003">
    <property type="protein sequence ID" value="MFD2232717.1"/>
    <property type="molecule type" value="Genomic_DNA"/>
</dbReference>
<organism evidence="2 3">
    <name type="scientific">Phaeospirillum tilakii</name>
    <dbReference type="NCBI Taxonomy" id="741673"/>
    <lineage>
        <taxon>Bacteria</taxon>
        <taxon>Pseudomonadati</taxon>
        <taxon>Pseudomonadota</taxon>
        <taxon>Alphaproteobacteria</taxon>
        <taxon>Rhodospirillales</taxon>
        <taxon>Rhodospirillaceae</taxon>
        <taxon>Phaeospirillum</taxon>
    </lineage>
</organism>
<gene>
    <name evidence="2" type="primary">hpnA</name>
    <name evidence="2" type="ORF">ACFSNB_02740</name>
</gene>
<evidence type="ECO:0000259" key="1">
    <source>
        <dbReference type="SMART" id="SM00822"/>
    </source>
</evidence>
<dbReference type="InterPro" id="IPR036291">
    <property type="entry name" value="NAD(P)-bd_dom_sf"/>
</dbReference>
<dbReference type="Proteomes" id="UP001597296">
    <property type="component" value="Unassembled WGS sequence"/>
</dbReference>
<dbReference type="PANTHER" id="PTHR48079:SF6">
    <property type="entry name" value="NAD(P)-BINDING DOMAIN-CONTAINING PROTEIN-RELATED"/>
    <property type="match status" value="1"/>
</dbReference>
<accession>A0ABW5C757</accession>
<evidence type="ECO:0000313" key="3">
    <source>
        <dbReference type="Proteomes" id="UP001597296"/>
    </source>
</evidence>
<dbReference type="NCBIfam" id="TIGR03466">
    <property type="entry name" value="HpnA"/>
    <property type="match status" value="1"/>
</dbReference>
<dbReference type="InterPro" id="IPR057326">
    <property type="entry name" value="KR_dom"/>
</dbReference>
<keyword evidence="3" id="KW-1185">Reference proteome</keyword>
<dbReference type="SUPFAM" id="SSF51735">
    <property type="entry name" value="NAD(P)-binding Rossmann-fold domains"/>
    <property type="match status" value="1"/>
</dbReference>
<proteinExistence type="predicted"/>
<reference evidence="3" key="1">
    <citation type="journal article" date="2019" name="Int. J. Syst. Evol. Microbiol.">
        <title>The Global Catalogue of Microorganisms (GCM) 10K type strain sequencing project: providing services to taxonomists for standard genome sequencing and annotation.</title>
        <authorList>
            <consortium name="The Broad Institute Genomics Platform"/>
            <consortium name="The Broad Institute Genome Sequencing Center for Infectious Disease"/>
            <person name="Wu L."/>
            <person name="Ma J."/>
        </authorList>
    </citation>
    <scope>NUCLEOTIDE SEQUENCE [LARGE SCALE GENOMIC DNA]</scope>
    <source>
        <strain evidence="3">KCTC 15012</strain>
    </source>
</reference>
<dbReference type="Pfam" id="PF01370">
    <property type="entry name" value="Epimerase"/>
    <property type="match status" value="1"/>
</dbReference>
<evidence type="ECO:0000313" key="2">
    <source>
        <dbReference type="EMBL" id="MFD2232717.1"/>
    </source>
</evidence>
<dbReference type="CDD" id="cd05228">
    <property type="entry name" value="AR_FR_like_1_SDR_e"/>
    <property type="match status" value="1"/>
</dbReference>
<feature type="domain" description="Ketoreductase" evidence="1">
    <location>
        <begin position="3"/>
        <end position="175"/>
    </location>
</feature>
<dbReference type="Gene3D" id="3.40.50.720">
    <property type="entry name" value="NAD(P)-binding Rossmann-like Domain"/>
    <property type="match status" value="1"/>
</dbReference>
<name>A0ABW5C757_9PROT</name>
<sequence length="331" mass="35356">MNGITLVTGATGFVGSAIVRALLARGERVRVLARPGSDRSNLTGLSVEIAEGALEDQASLARAVAGCARLYHAAADYRLWVPDEAAMLRANVEGTRALMQAAQAAGLERIVYTSSVATLGHVEYGAADENTPSGLAEMIGPYKKSKFLAEAVVRRMADESGLPVVIVNPSTPIGPGDIKPTPTGRTIVEAANGRMPAYLDTGLNLVHVADVAEGHLLAMERGRIGQRYILGGDNLPLSEILGRIALLTGRKPPTVRLPRLPLFPLAVGAELWARFGGGEPFLTVDGLRMARWRMYFSSAKAEAELGYRHRPADQALADAVEWFRAQGRVAR</sequence>